<keyword evidence="2" id="KW-1185">Reference proteome</keyword>
<proteinExistence type="predicted"/>
<dbReference type="EMBL" id="JAVRIA010000001">
    <property type="protein sequence ID" value="MDT0557117.1"/>
    <property type="molecule type" value="Genomic_DNA"/>
</dbReference>
<comment type="caution">
    <text evidence="1">The sequence shown here is derived from an EMBL/GenBank/DDBJ whole genome shotgun (WGS) entry which is preliminary data.</text>
</comment>
<reference evidence="1 2" key="1">
    <citation type="submission" date="2023-09" db="EMBL/GenBank/DDBJ databases">
        <authorList>
            <person name="Rey-Velasco X."/>
        </authorList>
    </citation>
    <scope>NUCLEOTIDE SEQUENCE [LARGE SCALE GENOMIC DNA]</scope>
    <source>
        <strain evidence="1 2">W332</strain>
    </source>
</reference>
<evidence type="ECO:0008006" key="3">
    <source>
        <dbReference type="Google" id="ProtNLM"/>
    </source>
</evidence>
<evidence type="ECO:0000313" key="2">
    <source>
        <dbReference type="Proteomes" id="UP001259492"/>
    </source>
</evidence>
<protein>
    <recommendedName>
        <fullName evidence="3">Lipocalin-like domain-containing protein</fullName>
    </recommendedName>
</protein>
<dbReference type="Proteomes" id="UP001259492">
    <property type="component" value="Unassembled WGS sequence"/>
</dbReference>
<dbReference type="PROSITE" id="PS51257">
    <property type="entry name" value="PROKAR_LIPOPROTEIN"/>
    <property type="match status" value="1"/>
</dbReference>
<organism evidence="1 2">
    <name type="scientific">Microcosmobacter mediterraneus</name>
    <dbReference type="NCBI Taxonomy" id="3075607"/>
    <lineage>
        <taxon>Bacteria</taxon>
        <taxon>Pseudomonadati</taxon>
        <taxon>Bacteroidota</taxon>
        <taxon>Flavobacteriia</taxon>
        <taxon>Flavobacteriales</taxon>
        <taxon>Flavobacteriaceae</taxon>
        <taxon>Microcosmobacter</taxon>
    </lineage>
</organism>
<evidence type="ECO:0000313" key="1">
    <source>
        <dbReference type="EMBL" id="MDT0557117.1"/>
    </source>
</evidence>
<accession>A0ABU2YH41</accession>
<dbReference type="RefSeq" id="WP_311425890.1">
    <property type="nucleotide sequence ID" value="NZ_JAVRIA010000001.1"/>
</dbReference>
<gene>
    <name evidence="1" type="ORF">RM697_00570</name>
</gene>
<sequence length="168" mass="19144">MKIDLIKHILFAFVLISCGNNDDETAVLVETWKLQSLEAGDFYDFNGDLNFSEDIVNELNCMDFDTYFLYSDGTGEEQVTKNIALFFDASTSSVQGICENLSETQRIPLTWSVNDNTRTFNFQGLSAMGTIIDNQLIFEQIDFPLYTDNTLTSIELFQSAKFTYILQE</sequence>
<name>A0ABU2YH41_9FLAO</name>